<proteinExistence type="predicted"/>
<reference evidence="2" key="1">
    <citation type="submission" date="2019-12" db="EMBL/GenBank/DDBJ databases">
        <title>An insight into the sialome of adult female Ixodes ricinus ticks feeding for 6 days.</title>
        <authorList>
            <person name="Perner J."/>
            <person name="Ribeiro J.M.C."/>
        </authorList>
    </citation>
    <scope>NUCLEOTIDE SEQUENCE</scope>
    <source>
        <strain evidence="2">Semi-engorged</strain>
        <tissue evidence="2">Salivary glands</tissue>
    </source>
</reference>
<feature type="chain" id="PRO_5025527696" evidence="1">
    <location>
        <begin position="26"/>
        <end position="147"/>
    </location>
</feature>
<dbReference type="AlphaFoldDB" id="A0A6B0UUP7"/>
<evidence type="ECO:0000256" key="1">
    <source>
        <dbReference type="SAM" id="SignalP"/>
    </source>
</evidence>
<protein>
    <submittedName>
        <fullName evidence="2">Putative secreted protein</fullName>
    </submittedName>
</protein>
<name>A0A6B0UUP7_IXORI</name>
<evidence type="ECO:0000313" key="2">
    <source>
        <dbReference type="EMBL" id="MXU93517.1"/>
    </source>
</evidence>
<organism evidence="2">
    <name type="scientific">Ixodes ricinus</name>
    <name type="common">Common tick</name>
    <name type="synonym">Acarus ricinus</name>
    <dbReference type="NCBI Taxonomy" id="34613"/>
    <lineage>
        <taxon>Eukaryota</taxon>
        <taxon>Metazoa</taxon>
        <taxon>Ecdysozoa</taxon>
        <taxon>Arthropoda</taxon>
        <taxon>Chelicerata</taxon>
        <taxon>Arachnida</taxon>
        <taxon>Acari</taxon>
        <taxon>Parasitiformes</taxon>
        <taxon>Ixodida</taxon>
        <taxon>Ixodoidea</taxon>
        <taxon>Ixodidae</taxon>
        <taxon>Ixodinae</taxon>
        <taxon>Ixodes</taxon>
    </lineage>
</organism>
<sequence>MRDFFFWSSAFLRLLCSISWPYSAPMTPRRTMAVDCLRRPSAALQACFDVGSPPSLSSSSSSSEEFWGSLAVRKASAFWSPDGVLDPELGLLPAARGEPTWKLAGLPSELAGEVAGTSCCPAVACEPECCVPWPGGWCAWGAGKVSP</sequence>
<feature type="signal peptide" evidence="1">
    <location>
        <begin position="1"/>
        <end position="25"/>
    </location>
</feature>
<keyword evidence="1" id="KW-0732">Signal</keyword>
<dbReference type="EMBL" id="GIFC01011434">
    <property type="protein sequence ID" value="MXU93517.1"/>
    <property type="molecule type" value="Transcribed_RNA"/>
</dbReference>
<accession>A0A6B0UUP7</accession>